<evidence type="ECO:0000313" key="2">
    <source>
        <dbReference type="Proteomes" id="UP000002698"/>
    </source>
</evidence>
<dbReference type="Proteomes" id="UP000002698">
    <property type="component" value="Plasmid PL131"/>
</dbReference>
<sequence length="56" mass="6614">MTETERNVGELTDEELLAEYKSTVAFRRQEREWGEIAPELDMKIQAIEEEILERMG</sequence>
<name>Q3IM19_NATPD</name>
<keyword evidence="1" id="KW-0614">Plasmid</keyword>
<accession>Q3IM19</accession>
<dbReference type="GeneID" id="43500107"/>
<dbReference type="HOGENOM" id="CLU_3003247_0_0_2"/>
<dbReference type="EMBL" id="CR936258">
    <property type="protein sequence ID" value="CAI50848.1"/>
    <property type="molecule type" value="Genomic_DNA"/>
</dbReference>
<dbReference type="KEGG" id="nph:NP_6136A"/>
<proteinExistence type="predicted"/>
<organism evidence="1 2">
    <name type="scientific">Natronomonas pharaonis (strain ATCC 35678 / DSM 2160 / CIP 103997 / JCM 8858 / NBRC 14720 / NCIMB 2260 / Gabara)</name>
    <name type="common">Halobacterium pharaonis</name>
    <dbReference type="NCBI Taxonomy" id="348780"/>
    <lineage>
        <taxon>Archaea</taxon>
        <taxon>Methanobacteriati</taxon>
        <taxon>Methanobacteriota</taxon>
        <taxon>Stenosarchaea group</taxon>
        <taxon>Halobacteria</taxon>
        <taxon>Halobacteriales</taxon>
        <taxon>Natronomonadaceae</taxon>
        <taxon>Natronomonas</taxon>
    </lineage>
</organism>
<protein>
    <submittedName>
        <fullName evidence="1">Uncharacterized protein</fullName>
    </submittedName>
</protein>
<keyword evidence="2" id="KW-1185">Reference proteome</keyword>
<evidence type="ECO:0000313" key="1">
    <source>
        <dbReference type="EMBL" id="CAI50848.1"/>
    </source>
</evidence>
<dbReference type="AlphaFoldDB" id="Q3IM19"/>
<dbReference type="EnsemblBacteria" id="CAI50848">
    <property type="protein sequence ID" value="CAI50848"/>
    <property type="gene ID" value="NP_6136A"/>
</dbReference>
<geneLocation type="plasmid" evidence="1 2">
    <name>PL131</name>
</geneLocation>
<reference evidence="1 2" key="1">
    <citation type="journal article" date="2005" name="Genome Res.">
        <title>Living with two extremes: conclusions from the genome sequence of Natronomonas pharaonis.</title>
        <authorList>
            <person name="Falb M."/>
            <person name="Pfeiffer F."/>
            <person name="Palm P."/>
            <person name="Rodewald K."/>
            <person name="Hickmann V."/>
            <person name="Tittor J."/>
            <person name="Oesterhelt D."/>
        </authorList>
    </citation>
    <scope>NUCLEOTIDE SEQUENCE [LARGE SCALE GENOMIC DNA]</scope>
    <source>
        <strain evidence="2">ATCC 35678 / DSM 2160 / CIP 103997 / JCM 8858 / NBRC 14720 / NCIMB 2260 / Gabara</strain>
    </source>
</reference>
<dbReference type="RefSeq" id="WP_011324448.1">
    <property type="nucleotide sequence ID" value="NC_007427.1"/>
</dbReference>
<gene>
    <name evidence="1" type="ordered locus">NP_6136A</name>
</gene>